<dbReference type="RefSeq" id="WP_142892734.1">
    <property type="nucleotide sequence ID" value="NZ_ML660162.1"/>
</dbReference>
<dbReference type="Proteomes" id="UP000315439">
    <property type="component" value="Unassembled WGS sequence"/>
</dbReference>
<keyword evidence="2" id="KW-1185">Reference proteome</keyword>
<proteinExistence type="predicted"/>
<reference evidence="1 2" key="1">
    <citation type="submission" date="2019-07" db="EMBL/GenBank/DDBJ databases">
        <title>Draft genome for Aliikangiella sp. M105.</title>
        <authorList>
            <person name="Wang G."/>
        </authorList>
    </citation>
    <scope>NUCLEOTIDE SEQUENCE [LARGE SCALE GENOMIC DNA]</scope>
    <source>
        <strain evidence="1 2">M105</strain>
    </source>
</reference>
<organism evidence="1 2">
    <name type="scientific">Aliikangiella coralliicola</name>
    <dbReference type="NCBI Taxonomy" id="2592383"/>
    <lineage>
        <taxon>Bacteria</taxon>
        <taxon>Pseudomonadati</taxon>
        <taxon>Pseudomonadota</taxon>
        <taxon>Gammaproteobacteria</taxon>
        <taxon>Oceanospirillales</taxon>
        <taxon>Pleioneaceae</taxon>
        <taxon>Aliikangiella</taxon>
    </lineage>
</organism>
<accession>A0A545UFK1</accession>
<gene>
    <name evidence="1" type="ORF">FLL46_06775</name>
</gene>
<name>A0A545UFK1_9GAMM</name>
<dbReference type="EMBL" id="VIKS01000004">
    <property type="protein sequence ID" value="TQV88225.1"/>
    <property type="molecule type" value="Genomic_DNA"/>
</dbReference>
<sequence>METTVETQQQKDINTILANPFVSAPVLFNLQEHSNGGLLISSNFLDTRNSSEKKVDNERLLSGSIVANPSVIGSSAQVIAMAGKCHGKASQRLLVKASSPNAPQQHKTLDFFPIFGSNYKSGGSASTGENLGLRVVDGFLTPTRDSADLSTGLTIPLIVGPESAVIGDIDQSVLSDLNALNVPWGNIFNIAKKVLPVVAKSGYEIYQELSDEKNQRLADNDVSGIFDTITSVAKIAVPIAGSILGAL</sequence>
<comment type="caution">
    <text evidence="1">The sequence shown here is derived from an EMBL/GenBank/DDBJ whole genome shotgun (WGS) entry which is preliminary data.</text>
</comment>
<dbReference type="AlphaFoldDB" id="A0A545UFK1"/>
<protein>
    <submittedName>
        <fullName evidence="1">Uncharacterized protein</fullName>
    </submittedName>
</protein>
<evidence type="ECO:0000313" key="2">
    <source>
        <dbReference type="Proteomes" id="UP000315439"/>
    </source>
</evidence>
<evidence type="ECO:0000313" key="1">
    <source>
        <dbReference type="EMBL" id="TQV88225.1"/>
    </source>
</evidence>